<dbReference type="PANTHER" id="PTHR47561:SF1">
    <property type="entry name" value="POLYSACCHARIDE DEACETYLASE FAMILY PROTEIN (AFU_ORTHOLOGUE AFUA_6G05030)"/>
    <property type="match status" value="1"/>
</dbReference>
<dbReference type="Pfam" id="PF01522">
    <property type="entry name" value="Polysacc_deac_1"/>
    <property type="match status" value="1"/>
</dbReference>
<feature type="domain" description="NodB homology" evidence="1">
    <location>
        <begin position="25"/>
        <end position="274"/>
    </location>
</feature>
<dbReference type="GO" id="GO:0016810">
    <property type="term" value="F:hydrolase activity, acting on carbon-nitrogen (but not peptide) bonds"/>
    <property type="evidence" value="ECO:0007669"/>
    <property type="project" value="InterPro"/>
</dbReference>
<proteinExistence type="predicted"/>
<dbReference type="GO" id="GO:0005975">
    <property type="term" value="P:carbohydrate metabolic process"/>
    <property type="evidence" value="ECO:0007669"/>
    <property type="project" value="InterPro"/>
</dbReference>
<dbReference type="InterPro" id="IPR037950">
    <property type="entry name" value="PgdA-like"/>
</dbReference>
<dbReference type="InterPro" id="IPR002509">
    <property type="entry name" value="NODB_dom"/>
</dbReference>
<dbReference type="PROSITE" id="PS51677">
    <property type="entry name" value="NODB"/>
    <property type="match status" value="1"/>
</dbReference>
<dbReference type="PANTHER" id="PTHR47561">
    <property type="entry name" value="POLYSACCHARIDE DEACETYLASE FAMILY PROTEIN (AFU_ORTHOLOGUE AFUA_6G05030)"/>
    <property type="match status" value="1"/>
</dbReference>
<dbReference type="CDD" id="cd10938">
    <property type="entry name" value="CE4_HpPgdA_like"/>
    <property type="match status" value="1"/>
</dbReference>
<evidence type="ECO:0000313" key="2">
    <source>
        <dbReference type="EMBL" id="SDK21266.1"/>
    </source>
</evidence>
<organism evidence="2 3">
    <name type="scientific">Nonomuraea maritima</name>
    <dbReference type="NCBI Taxonomy" id="683260"/>
    <lineage>
        <taxon>Bacteria</taxon>
        <taxon>Bacillati</taxon>
        <taxon>Actinomycetota</taxon>
        <taxon>Actinomycetes</taxon>
        <taxon>Streptosporangiales</taxon>
        <taxon>Streptosporangiaceae</taxon>
        <taxon>Nonomuraea</taxon>
    </lineage>
</organism>
<dbReference type="Gene3D" id="3.20.20.370">
    <property type="entry name" value="Glycoside hydrolase/deacetylase"/>
    <property type="match status" value="1"/>
</dbReference>
<dbReference type="RefSeq" id="WP_090763093.1">
    <property type="nucleotide sequence ID" value="NZ_FNFB01000006.1"/>
</dbReference>
<protein>
    <submittedName>
        <fullName evidence="2">Polysaccharide deacetylase</fullName>
    </submittedName>
</protein>
<dbReference type="SUPFAM" id="SSF88713">
    <property type="entry name" value="Glycoside hydrolase/deacetylase"/>
    <property type="match status" value="1"/>
</dbReference>
<keyword evidence="3" id="KW-1185">Reference proteome</keyword>
<evidence type="ECO:0000313" key="3">
    <source>
        <dbReference type="Proteomes" id="UP000198683"/>
    </source>
</evidence>
<dbReference type="EMBL" id="FNFB01000006">
    <property type="protein sequence ID" value="SDK21266.1"/>
    <property type="molecule type" value="Genomic_DNA"/>
</dbReference>
<gene>
    <name evidence="2" type="ORF">SAMN05421874_1068</name>
</gene>
<dbReference type="InterPro" id="IPR011330">
    <property type="entry name" value="Glyco_hydro/deAcase_b/a-brl"/>
</dbReference>
<sequence>MPATICLTFDFDAISLWQARGQTTPGPVSRGEFGAHAVPRILRTLRERGITATFFVPGHTVDTYPAQCAMIAEAGHEIALHGYVHEPVSTLDRDAELAAGERARASIRRVTGYEPRGNRTPSWDFTSSTVEVLLELGIEYDSSLMATDYAPYYARRGDVADPDGPYRFGEPTSLVELPVSWSLDDYPHFEYLRTDSGILPGLRDPRAVFGNFLDDVDYMLREEPGGVCVLTFHPQVIGRGHRMLALERFLDACLERPLVFRTCLEAARAFRDGA</sequence>
<dbReference type="OrthoDB" id="9784220at2"/>
<reference evidence="2 3" key="1">
    <citation type="submission" date="2016-10" db="EMBL/GenBank/DDBJ databases">
        <authorList>
            <person name="de Groot N.N."/>
        </authorList>
    </citation>
    <scope>NUCLEOTIDE SEQUENCE [LARGE SCALE GENOMIC DNA]</scope>
    <source>
        <strain evidence="2 3">CGMCC 4.5681</strain>
    </source>
</reference>
<name>A0A1G9A1P4_9ACTN</name>
<dbReference type="AlphaFoldDB" id="A0A1G9A1P4"/>
<accession>A0A1G9A1P4</accession>
<evidence type="ECO:0000259" key="1">
    <source>
        <dbReference type="PROSITE" id="PS51677"/>
    </source>
</evidence>
<dbReference type="Proteomes" id="UP000198683">
    <property type="component" value="Unassembled WGS sequence"/>
</dbReference>
<dbReference type="STRING" id="683260.SAMN05421874_1068"/>